<accession>A0A8K1ZYC3</accession>
<keyword evidence="1" id="KW-0472">Membrane</keyword>
<reference evidence="2" key="1">
    <citation type="submission" date="2019-12" db="EMBL/GenBank/DDBJ databases">
        <title>High-Quality draft genome sequences of three cyanobacteria isolated from the limestone walls of the Old Cathedral of Coimbra.</title>
        <authorList>
            <person name="Tiago I."/>
            <person name="Soares F."/>
            <person name="Portugal A."/>
        </authorList>
    </citation>
    <scope>NUCLEOTIDE SEQUENCE [LARGE SCALE GENOMIC DNA]</scope>
    <source>
        <strain evidence="2">C</strain>
    </source>
</reference>
<comment type="caution">
    <text evidence="2">The sequence shown here is derived from an EMBL/GenBank/DDBJ whole genome shotgun (WGS) entry which is preliminary data.</text>
</comment>
<feature type="transmembrane region" description="Helical" evidence="1">
    <location>
        <begin position="35"/>
        <end position="56"/>
    </location>
</feature>
<dbReference type="EMBL" id="WVIC01000012">
    <property type="protein sequence ID" value="NCJ06361.1"/>
    <property type="molecule type" value="Genomic_DNA"/>
</dbReference>
<protein>
    <submittedName>
        <fullName evidence="2">Uncharacterized protein</fullName>
    </submittedName>
</protein>
<gene>
    <name evidence="2" type="ORF">GS597_07525</name>
</gene>
<sequence>MVHVRPQFRPAPKVWWRGVKARQTPSYRSAQSGGFVLPLTSILGIAMLLVGISLILRSQQTQIMASTQNKVAQSLAAAETGIAHYQALLNQHRAISTYCARDDDQHTQHSAHCQGDTWLSGTIPTLDVCAVKEVSARAFTEYWHSLTIQHGMASDYRLVRYTYEPHSLANASDTTLGIAELVVEGRAYPENETLYIHGDPTQVDTAKVTVTRLAVEIPIRGAQPDAVAAQWEFADLQDDANCSQTPMPVLPTAGLSLPDAKILERLPALTDDLEHPCVNGSADTADAKTVKAFCATLPPKFLPYGVKGNLDLLPQTVGQGAADTIVLYVQGDLALDQPLKVADDSTLVIYMLEGDLTLSPGSIAISAAGALIVYAHGTVNLIGSNLDEQANGLPVQFEATPEMASEVTLEGASEAASTDELVSAITNAGAVDNAQIYVYGDGDITFTNNPDLKLFVFAPKSVMTLDNTQITGTLWVKTLTQNETSTVTPILIDLEKTTVFSKINRILSWARQSAQ</sequence>
<organism evidence="2 3">
    <name type="scientific">Petrachloros mirabilis ULC683</name>
    <dbReference type="NCBI Taxonomy" id="2781853"/>
    <lineage>
        <taxon>Bacteria</taxon>
        <taxon>Bacillati</taxon>
        <taxon>Cyanobacteriota</taxon>
        <taxon>Cyanophyceae</taxon>
        <taxon>Synechococcales</taxon>
        <taxon>Petrachlorosaceae</taxon>
        <taxon>Petrachloros</taxon>
        <taxon>Petrachloros mirabilis</taxon>
    </lineage>
</organism>
<evidence type="ECO:0000313" key="3">
    <source>
        <dbReference type="Proteomes" id="UP000607397"/>
    </source>
</evidence>
<name>A0A8K1ZYC3_9CYAN</name>
<keyword evidence="1" id="KW-1133">Transmembrane helix</keyword>
<keyword evidence="3" id="KW-1185">Reference proteome</keyword>
<dbReference type="RefSeq" id="WP_161824841.1">
    <property type="nucleotide sequence ID" value="NZ_WVIC01000012.1"/>
</dbReference>
<evidence type="ECO:0000313" key="2">
    <source>
        <dbReference type="EMBL" id="NCJ06361.1"/>
    </source>
</evidence>
<dbReference type="AlphaFoldDB" id="A0A8K1ZYC3"/>
<dbReference type="Proteomes" id="UP000607397">
    <property type="component" value="Unassembled WGS sequence"/>
</dbReference>
<evidence type="ECO:0000256" key="1">
    <source>
        <dbReference type="SAM" id="Phobius"/>
    </source>
</evidence>
<keyword evidence="1" id="KW-0812">Transmembrane</keyword>
<proteinExistence type="predicted"/>